<dbReference type="Gene3D" id="3.30.200.20">
    <property type="entry name" value="Phosphorylase Kinase, domain 1"/>
    <property type="match status" value="1"/>
</dbReference>
<dbReference type="InterPro" id="IPR027916">
    <property type="entry name" value="Kinase-like_dom_ROP"/>
</dbReference>
<protein>
    <submittedName>
        <fullName evidence="8">Mitogen-activated protein kinase kinase 10</fullName>
    </submittedName>
</protein>
<dbReference type="Pfam" id="PF00069">
    <property type="entry name" value="Pkinase"/>
    <property type="match status" value="1"/>
</dbReference>
<dbReference type="InterPro" id="IPR011009">
    <property type="entry name" value="Kinase-like_dom_sf"/>
</dbReference>
<dbReference type="GO" id="GO:0005524">
    <property type="term" value="F:ATP binding"/>
    <property type="evidence" value="ECO:0007669"/>
    <property type="project" value="UniProtKB-UniRule"/>
</dbReference>
<keyword evidence="3 8" id="KW-0418">Kinase</keyword>
<evidence type="ECO:0000256" key="2">
    <source>
        <dbReference type="ARBA" id="ARBA00022741"/>
    </source>
</evidence>
<dbReference type="PROSITE" id="PS50011">
    <property type="entry name" value="PROTEIN_KINASE_DOM"/>
    <property type="match status" value="1"/>
</dbReference>
<evidence type="ECO:0000256" key="1">
    <source>
        <dbReference type="ARBA" id="ARBA00022679"/>
    </source>
</evidence>
<evidence type="ECO:0000313" key="8">
    <source>
        <dbReference type="EMBL" id="KAK7859097.1"/>
    </source>
</evidence>
<evidence type="ECO:0000313" key="9">
    <source>
        <dbReference type="Proteomes" id="UP000237347"/>
    </source>
</evidence>
<dbReference type="InterPro" id="IPR017441">
    <property type="entry name" value="Protein_kinase_ATP_BS"/>
</dbReference>
<evidence type="ECO:0000256" key="5">
    <source>
        <dbReference type="PROSITE-ProRule" id="PRU10141"/>
    </source>
</evidence>
<sequence>MTLVRERRHQQALKLSLPPPVPVAEFQHQIHLTALLPAPGPDSPGIDNLSDLEKMAVLGHGTGGTVYKVLHKKTSSIYALKVLRFHQNTISICRQAAREAEILKRVDSQYIIRCHALFDNGFIDTDNGGGELCFVMEYMEGGSLHDVLRARQRLPEHVISGVARRVLEGLHYLHSMQIVHRDIKPSNLLLNDKGEVKIADFGVSHIVAGTREACHDSNMGTCAYMSPERFDPERWGGDNANGFAGDVWSLGVLVLECYVGHFPLIGPAQKPDWATLMCAICFGEMPEIPETASPEFRSFIRRVLEGLHYLHSMQIVHRDIKPSNLLLNDKGEVKIADFGVSHIVAGTREACHDSNMGTCAYMSPERFDPERWGGDNANGFAGDVWSLGVLVLECYVGHFPLIGPAQKPDWATLMCAICFGEMPEIPETASPEFRSFIRWCLEKDWRKRGTVGELLGHAFVNRKC</sequence>
<accession>A0AAW0M514</accession>
<feature type="binding site" evidence="5">
    <location>
        <position position="81"/>
    </location>
    <ligand>
        <name>ATP</name>
        <dbReference type="ChEBI" id="CHEBI:30616"/>
    </ligand>
</feature>
<keyword evidence="4 5" id="KW-0067">ATP-binding</keyword>
<gene>
    <name evidence="8" type="primary">MKK10</name>
    <name evidence="8" type="ORF">CFP56_008708</name>
</gene>
<dbReference type="GO" id="GO:0005737">
    <property type="term" value="C:cytoplasm"/>
    <property type="evidence" value="ECO:0007669"/>
    <property type="project" value="TreeGrafter"/>
</dbReference>
<evidence type="ECO:0000256" key="3">
    <source>
        <dbReference type="ARBA" id="ARBA00022777"/>
    </source>
</evidence>
<dbReference type="InterPro" id="IPR000719">
    <property type="entry name" value="Prot_kinase_dom"/>
</dbReference>
<dbReference type="PROSITE" id="PS00108">
    <property type="entry name" value="PROTEIN_KINASE_ST"/>
    <property type="match status" value="2"/>
</dbReference>
<dbReference type="SUPFAM" id="SSF56112">
    <property type="entry name" value="Protein kinase-like (PK-like)"/>
    <property type="match status" value="2"/>
</dbReference>
<dbReference type="EMBL" id="PKMF04000015">
    <property type="protein sequence ID" value="KAK7859097.1"/>
    <property type="molecule type" value="Genomic_DNA"/>
</dbReference>
<dbReference type="PANTHER" id="PTHR24361:SF747">
    <property type="entry name" value="MITOGEN-ACTIVATED PROTEIN KINASE KINASE 10"/>
    <property type="match status" value="1"/>
</dbReference>
<proteinExistence type="inferred from homology"/>
<dbReference type="InterPro" id="IPR053235">
    <property type="entry name" value="Ser_Thr_kinase"/>
</dbReference>
<keyword evidence="9" id="KW-1185">Reference proteome</keyword>
<keyword evidence="1" id="KW-0808">Transferase</keyword>
<dbReference type="Pfam" id="PF14531">
    <property type="entry name" value="Kinase-like"/>
    <property type="match status" value="1"/>
</dbReference>
<dbReference type="Gene3D" id="1.10.510.10">
    <property type="entry name" value="Transferase(Phosphotransferase) domain 1"/>
    <property type="match status" value="2"/>
</dbReference>
<dbReference type="GO" id="GO:0004674">
    <property type="term" value="F:protein serine/threonine kinase activity"/>
    <property type="evidence" value="ECO:0007669"/>
    <property type="project" value="UniProtKB-KW"/>
</dbReference>
<dbReference type="PROSITE" id="PS00107">
    <property type="entry name" value="PROTEIN_KINASE_ATP"/>
    <property type="match status" value="1"/>
</dbReference>
<evidence type="ECO:0000256" key="4">
    <source>
        <dbReference type="ARBA" id="ARBA00022840"/>
    </source>
</evidence>
<dbReference type="AlphaFoldDB" id="A0AAW0M514"/>
<dbReference type="PANTHER" id="PTHR24361">
    <property type="entry name" value="MITOGEN-ACTIVATED KINASE KINASE KINASE"/>
    <property type="match status" value="1"/>
</dbReference>
<reference evidence="8 9" key="1">
    <citation type="journal article" date="2018" name="Sci. Data">
        <title>The draft genome sequence of cork oak.</title>
        <authorList>
            <person name="Ramos A.M."/>
            <person name="Usie A."/>
            <person name="Barbosa P."/>
            <person name="Barros P.M."/>
            <person name="Capote T."/>
            <person name="Chaves I."/>
            <person name="Simoes F."/>
            <person name="Abreu I."/>
            <person name="Carrasquinho I."/>
            <person name="Faro C."/>
            <person name="Guimaraes J.B."/>
            <person name="Mendonca D."/>
            <person name="Nobrega F."/>
            <person name="Rodrigues L."/>
            <person name="Saibo N.J.M."/>
            <person name="Varela M.C."/>
            <person name="Egas C."/>
            <person name="Matos J."/>
            <person name="Miguel C.M."/>
            <person name="Oliveira M.M."/>
            <person name="Ricardo C.P."/>
            <person name="Goncalves S."/>
        </authorList>
    </citation>
    <scope>NUCLEOTIDE SEQUENCE [LARGE SCALE GENOMIC DNA]</scope>
    <source>
        <strain evidence="9">cv. HL8</strain>
    </source>
</reference>
<evidence type="ECO:0000259" key="7">
    <source>
        <dbReference type="PROSITE" id="PS50011"/>
    </source>
</evidence>
<dbReference type="SMART" id="SM00220">
    <property type="entry name" value="S_TKc"/>
    <property type="match status" value="1"/>
</dbReference>
<evidence type="ECO:0000256" key="6">
    <source>
        <dbReference type="RuleBase" id="RU000304"/>
    </source>
</evidence>
<keyword evidence="6" id="KW-0723">Serine/threonine-protein kinase</keyword>
<keyword evidence="2 5" id="KW-0547">Nucleotide-binding</keyword>
<dbReference type="InterPro" id="IPR008271">
    <property type="entry name" value="Ser/Thr_kinase_AS"/>
</dbReference>
<comment type="caution">
    <text evidence="8">The sequence shown here is derived from an EMBL/GenBank/DDBJ whole genome shotgun (WGS) entry which is preliminary data.</text>
</comment>
<comment type="similarity">
    <text evidence="6">Belongs to the protein kinase superfamily.</text>
</comment>
<feature type="domain" description="Protein kinase" evidence="7">
    <location>
        <begin position="52"/>
        <end position="460"/>
    </location>
</feature>
<dbReference type="Proteomes" id="UP000237347">
    <property type="component" value="Unassembled WGS sequence"/>
</dbReference>
<organism evidence="8 9">
    <name type="scientific">Quercus suber</name>
    <name type="common">Cork oak</name>
    <dbReference type="NCBI Taxonomy" id="58331"/>
    <lineage>
        <taxon>Eukaryota</taxon>
        <taxon>Viridiplantae</taxon>
        <taxon>Streptophyta</taxon>
        <taxon>Embryophyta</taxon>
        <taxon>Tracheophyta</taxon>
        <taxon>Spermatophyta</taxon>
        <taxon>Magnoliopsida</taxon>
        <taxon>eudicotyledons</taxon>
        <taxon>Gunneridae</taxon>
        <taxon>Pentapetalae</taxon>
        <taxon>rosids</taxon>
        <taxon>fabids</taxon>
        <taxon>Fagales</taxon>
        <taxon>Fagaceae</taxon>
        <taxon>Quercus</taxon>
    </lineage>
</organism>
<name>A0AAW0M514_QUESU</name>